<dbReference type="KEGG" id="lak:106173232"/>
<evidence type="ECO:0000313" key="2">
    <source>
        <dbReference type="RefSeq" id="XP_013409740.1"/>
    </source>
</evidence>
<dbReference type="InParanoid" id="A0A1S3JH53"/>
<dbReference type="Proteomes" id="UP000085678">
    <property type="component" value="Unplaced"/>
</dbReference>
<accession>A0A1S3JH53</accession>
<sequence>MSIYPKFEIDVGISWGYGDLFSIAFSAPLEISLKPELKLHFEMEKELGALATGHLHITGGLKLVLAKKKAISLNIVAMGTTWWSYEFYHDAFHKPISLTNDVAVVNKRCMVCMALKKGSRRKRYANACPVSNVYQKGNNINGPLQSKVAVLEDLVRSNTGKGIY</sequence>
<proteinExistence type="predicted"/>
<evidence type="ECO:0000313" key="1">
    <source>
        <dbReference type="Proteomes" id="UP000085678"/>
    </source>
</evidence>
<organism evidence="1 2">
    <name type="scientific">Lingula anatina</name>
    <name type="common">Brachiopod</name>
    <name type="synonym">Lingula unguis</name>
    <dbReference type="NCBI Taxonomy" id="7574"/>
    <lineage>
        <taxon>Eukaryota</taxon>
        <taxon>Metazoa</taxon>
        <taxon>Spiralia</taxon>
        <taxon>Lophotrochozoa</taxon>
        <taxon>Brachiopoda</taxon>
        <taxon>Linguliformea</taxon>
        <taxon>Lingulata</taxon>
        <taxon>Lingulida</taxon>
        <taxon>Linguloidea</taxon>
        <taxon>Lingulidae</taxon>
        <taxon>Lingula</taxon>
    </lineage>
</organism>
<gene>
    <name evidence="2" type="primary">LOC106173232</name>
</gene>
<dbReference type="GeneID" id="106173232"/>
<name>A0A1S3JH53_LINAN</name>
<dbReference type="RefSeq" id="XP_013409740.1">
    <property type="nucleotide sequence ID" value="XM_013554286.1"/>
</dbReference>
<dbReference type="AlphaFoldDB" id="A0A1S3JH53"/>
<protein>
    <submittedName>
        <fullName evidence="2">Uncharacterized protein LOC106173232</fullName>
    </submittedName>
</protein>
<keyword evidence="1" id="KW-1185">Reference proteome</keyword>
<reference evidence="2" key="1">
    <citation type="submission" date="2025-08" db="UniProtKB">
        <authorList>
            <consortium name="RefSeq"/>
        </authorList>
    </citation>
    <scope>IDENTIFICATION</scope>
    <source>
        <tissue evidence="2">Gonads</tissue>
    </source>
</reference>